<dbReference type="InterPro" id="IPR026588">
    <property type="entry name" value="Choice_anch_A"/>
</dbReference>
<gene>
    <name evidence="4" type="ORF">CCAE0312_LOCUS6898</name>
</gene>
<dbReference type="EMBL" id="HBGH01012393">
    <property type="protein sequence ID" value="CAD9234808.1"/>
    <property type="molecule type" value="Transcribed_RNA"/>
</dbReference>
<keyword evidence="2" id="KW-0732">Signal</keyword>
<reference evidence="4" key="1">
    <citation type="submission" date="2021-01" db="EMBL/GenBank/DDBJ databases">
        <authorList>
            <person name="Corre E."/>
            <person name="Pelletier E."/>
            <person name="Niang G."/>
            <person name="Scheremetjew M."/>
            <person name="Finn R."/>
            <person name="Kale V."/>
            <person name="Holt S."/>
            <person name="Cochrane G."/>
            <person name="Meng A."/>
            <person name="Brown T."/>
            <person name="Cohen L."/>
        </authorList>
    </citation>
    <scope>NUCLEOTIDE SEQUENCE</scope>
    <source>
        <strain evidence="4">SAG 36.94</strain>
    </source>
</reference>
<evidence type="ECO:0000256" key="2">
    <source>
        <dbReference type="SAM" id="SignalP"/>
    </source>
</evidence>
<organism evidence="4">
    <name type="scientific">Compsopogon caeruleus</name>
    <dbReference type="NCBI Taxonomy" id="31354"/>
    <lineage>
        <taxon>Eukaryota</taxon>
        <taxon>Rhodophyta</taxon>
        <taxon>Compsopogonophyceae</taxon>
        <taxon>Compsopogonales</taxon>
        <taxon>Compsopogonaceae</taxon>
        <taxon>Compsopogon</taxon>
    </lineage>
</organism>
<dbReference type="AlphaFoldDB" id="A0A7S1TFW9"/>
<feature type="signal peptide" evidence="2">
    <location>
        <begin position="1"/>
        <end position="20"/>
    </location>
</feature>
<proteinExistence type="predicted"/>
<accession>A0A7S1TFW9</accession>
<dbReference type="Pfam" id="PF20597">
    <property type="entry name" value="pAdhesive_15"/>
    <property type="match status" value="1"/>
</dbReference>
<dbReference type="NCBIfam" id="TIGR04215">
    <property type="entry name" value="choice_anch_A"/>
    <property type="match status" value="1"/>
</dbReference>
<sequence>MASSTLLAYTLVILAGVCLASLPNRRTPKPSPEVQPTSIPTPKIPNERTPKPSVQPTSIPTPVPTSICVEFADNISLFTLKDLVVSNTDVALSTIVCGNAKVTGGVTFYSRGTWDCVRGAISVYIEGYLDASKGSGTVLGPGDLIYDRANPLSKVTNKLNVACKKQQSRGQVDCGALSTSYLRTNTRFCNTPATGRFYTQFDTVGVLDGSSVSDRVVYFRISAADFENVKVWEMKGLEGKSVVVNVVGSTVNFGSGSMGPLDAIKNSLVWNFCGTKKLNYLTGAYVLGAFLAPRANYVGGQNGLDGPLIVRSFRGSTEAHYIGAIRICI</sequence>
<evidence type="ECO:0000256" key="1">
    <source>
        <dbReference type="SAM" id="MobiDB-lite"/>
    </source>
</evidence>
<evidence type="ECO:0000259" key="3">
    <source>
        <dbReference type="Pfam" id="PF20597"/>
    </source>
</evidence>
<protein>
    <recommendedName>
        <fullName evidence="3">Choice-of-anchor A domain-containing protein</fullName>
    </recommendedName>
</protein>
<feature type="region of interest" description="Disordered" evidence="1">
    <location>
        <begin position="25"/>
        <end position="59"/>
    </location>
</feature>
<feature type="chain" id="PRO_5031511173" description="Choice-of-anchor A domain-containing protein" evidence="2">
    <location>
        <begin position="21"/>
        <end position="329"/>
    </location>
</feature>
<feature type="domain" description="Choice-of-anchor A" evidence="3">
    <location>
        <begin position="76"/>
        <end position="321"/>
    </location>
</feature>
<evidence type="ECO:0000313" key="4">
    <source>
        <dbReference type="EMBL" id="CAD9234808.1"/>
    </source>
</evidence>
<name>A0A7S1TFW9_9RHOD</name>